<dbReference type="AlphaFoldDB" id="A0A9Q0EKD7"/>
<dbReference type="Proteomes" id="UP001148018">
    <property type="component" value="Unassembled WGS sequence"/>
</dbReference>
<gene>
    <name evidence="2" type="ORF">NHX12_028105</name>
</gene>
<name>A0A9Q0EKD7_9TELE</name>
<dbReference type="EMBL" id="JANIIK010000043">
    <property type="protein sequence ID" value="KAJ3606062.1"/>
    <property type="molecule type" value="Genomic_DNA"/>
</dbReference>
<feature type="region of interest" description="Disordered" evidence="1">
    <location>
        <begin position="44"/>
        <end position="66"/>
    </location>
</feature>
<protein>
    <submittedName>
        <fullName evidence="2">Uncharacterized protein</fullName>
    </submittedName>
</protein>
<accession>A0A9Q0EKD7</accession>
<reference evidence="2" key="1">
    <citation type="submission" date="2022-07" db="EMBL/GenBank/DDBJ databases">
        <title>Chromosome-level genome of Muraenolepis orangiensis.</title>
        <authorList>
            <person name="Kim J."/>
        </authorList>
    </citation>
    <scope>NUCLEOTIDE SEQUENCE</scope>
    <source>
        <strain evidence="2">KU_S4_2022</strain>
        <tissue evidence="2">Muscle</tissue>
    </source>
</reference>
<keyword evidence="3" id="KW-1185">Reference proteome</keyword>
<evidence type="ECO:0000313" key="2">
    <source>
        <dbReference type="EMBL" id="KAJ3606062.1"/>
    </source>
</evidence>
<sequence>MPRGFGLLGLLRVRFSWPRPRPQTDSDTVAATVIKMAAPPLLVTREEAKPAKKEDIGERKDEEEKL</sequence>
<comment type="caution">
    <text evidence="2">The sequence shown here is derived from an EMBL/GenBank/DDBJ whole genome shotgun (WGS) entry which is preliminary data.</text>
</comment>
<proteinExistence type="predicted"/>
<organism evidence="2 3">
    <name type="scientific">Muraenolepis orangiensis</name>
    <name type="common">Patagonian moray cod</name>
    <dbReference type="NCBI Taxonomy" id="630683"/>
    <lineage>
        <taxon>Eukaryota</taxon>
        <taxon>Metazoa</taxon>
        <taxon>Chordata</taxon>
        <taxon>Craniata</taxon>
        <taxon>Vertebrata</taxon>
        <taxon>Euteleostomi</taxon>
        <taxon>Actinopterygii</taxon>
        <taxon>Neopterygii</taxon>
        <taxon>Teleostei</taxon>
        <taxon>Neoteleostei</taxon>
        <taxon>Acanthomorphata</taxon>
        <taxon>Zeiogadaria</taxon>
        <taxon>Gadariae</taxon>
        <taxon>Gadiformes</taxon>
        <taxon>Muraenolepidoidei</taxon>
        <taxon>Muraenolepididae</taxon>
        <taxon>Muraenolepis</taxon>
    </lineage>
</organism>
<evidence type="ECO:0000313" key="3">
    <source>
        <dbReference type="Proteomes" id="UP001148018"/>
    </source>
</evidence>
<evidence type="ECO:0000256" key="1">
    <source>
        <dbReference type="SAM" id="MobiDB-lite"/>
    </source>
</evidence>